<organism evidence="1 2">
    <name type="scientific">Castanea mollissima</name>
    <name type="common">Chinese chestnut</name>
    <dbReference type="NCBI Taxonomy" id="60419"/>
    <lineage>
        <taxon>Eukaryota</taxon>
        <taxon>Viridiplantae</taxon>
        <taxon>Streptophyta</taxon>
        <taxon>Embryophyta</taxon>
        <taxon>Tracheophyta</taxon>
        <taxon>Spermatophyta</taxon>
        <taxon>Magnoliopsida</taxon>
        <taxon>eudicotyledons</taxon>
        <taxon>Gunneridae</taxon>
        <taxon>Pentapetalae</taxon>
        <taxon>rosids</taxon>
        <taxon>fabids</taxon>
        <taxon>Fagales</taxon>
        <taxon>Fagaceae</taxon>
        <taxon>Castanea</taxon>
    </lineage>
</organism>
<dbReference type="AlphaFoldDB" id="A0A8J4RMI1"/>
<dbReference type="OrthoDB" id="10416465at2759"/>
<dbReference type="Proteomes" id="UP000737018">
    <property type="component" value="Unassembled WGS sequence"/>
</dbReference>
<evidence type="ECO:0000313" key="1">
    <source>
        <dbReference type="EMBL" id="KAF3968179.1"/>
    </source>
</evidence>
<reference evidence="1" key="1">
    <citation type="submission" date="2020-03" db="EMBL/GenBank/DDBJ databases">
        <title>Castanea mollissima Vanexum genome sequencing.</title>
        <authorList>
            <person name="Staton M."/>
        </authorList>
    </citation>
    <scope>NUCLEOTIDE SEQUENCE</scope>
    <source>
        <tissue evidence="1">Leaf</tissue>
    </source>
</reference>
<sequence>MQIPKVRNFEPCDIVGTIEMFWIDMYFPFTNHSFENPLALRMMCGYEVSEKLAFVITKWSGEFVSKDKEILAMWKGIKCFKFLGALAMRDSPCRVIRRRVRKTAVSSATLIEEFDSFVGTWIFC</sequence>
<protein>
    <submittedName>
        <fullName evidence="1">Uncharacterized protein</fullName>
    </submittedName>
</protein>
<evidence type="ECO:0000313" key="2">
    <source>
        <dbReference type="Proteomes" id="UP000737018"/>
    </source>
</evidence>
<accession>A0A8J4RMI1</accession>
<keyword evidence="2" id="KW-1185">Reference proteome</keyword>
<proteinExistence type="predicted"/>
<name>A0A8J4RMI1_9ROSI</name>
<dbReference type="EMBL" id="JRKL02000804">
    <property type="protein sequence ID" value="KAF3968179.1"/>
    <property type="molecule type" value="Genomic_DNA"/>
</dbReference>
<gene>
    <name evidence="1" type="ORF">CMV_007888</name>
</gene>
<comment type="caution">
    <text evidence="1">The sequence shown here is derived from an EMBL/GenBank/DDBJ whole genome shotgun (WGS) entry which is preliminary data.</text>
</comment>